<keyword evidence="3" id="KW-0325">Glycoprotein</keyword>
<dbReference type="EMBL" id="JAVXUP010000510">
    <property type="protein sequence ID" value="KAK3026227.1"/>
    <property type="molecule type" value="Genomic_DNA"/>
</dbReference>
<comment type="caution">
    <text evidence="7">The sequence shown here is derived from an EMBL/GenBank/DDBJ whole genome shotgun (WGS) entry which is preliminary data.</text>
</comment>
<dbReference type="PROSITE" id="PS51485">
    <property type="entry name" value="PHYTOCYANIN"/>
    <property type="match status" value="1"/>
</dbReference>
<evidence type="ECO:0000256" key="3">
    <source>
        <dbReference type="ARBA" id="ARBA00023180"/>
    </source>
</evidence>
<dbReference type="SUPFAM" id="SSF49503">
    <property type="entry name" value="Cupredoxins"/>
    <property type="match status" value="1"/>
</dbReference>
<evidence type="ECO:0000313" key="7">
    <source>
        <dbReference type="EMBL" id="KAK3026227.1"/>
    </source>
</evidence>
<keyword evidence="1" id="KW-0732">Signal</keyword>
<organism evidence="7 8">
    <name type="scientific">Escallonia herrerae</name>
    <dbReference type="NCBI Taxonomy" id="1293975"/>
    <lineage>
        <taxon>Eukaryota</taxon>
        <taxon>Viridiplantae</taxon>
        <taxon>Streptophyta</taxon>
        <taxon>Embryophyta</taxon>
        <taxon>Tracheophyta</taxon>
        <taxon>Spermatophyta</taxon>
        <taxon>Magnoliopsida</taxon>
        <taxon>eudicotyledons</taxon>
        <taxon>Gunneridae</taxon>
        <taxon>Pentapetalae</taxon>
        <taxon>asterids</taxon>
        <taxon>campanulids</taxon>
        <taxon>Escalloniales</taxon>
        <taxon>Escalloniaceae</taxon>
        <taxon>Escallonia</taxon>
    </lineage>
</organism>
<keyword evidence="8" id="KW-1185">Reference proteome</keyword>
<proteinExistence type="inferred from homology"/>
<dbReference type="InterPro" id="IPR003245">
    <property type="entry name" value="Phytocyanin_dom"/>
</dbReference>
<dbReference type="GO" id="GO:0009055">
    <property type="term" value="F:electron transfer activity"/>
    <property type="evidence" value="ECO:0007669"/>
    <property type="project" value="InterPro"/>
</dbReference>
<evidence type="ECO:0000313" key="8">
    <source>
        <dbReference type="Proteomes" id="UP001188597"/>
    </source>
</evidence>
<comment type="function">
    <text evidence="5">May act as a carbohydrate transporter.</text>
</comment>
<name>A0AA88WFN1_9ASTE</name>
<evidence type="ECO:0000256" key="1">
    <source>
        <dbReference type="ARBA" id="ARBA00022729"/>
    </source>
</evidence>
<sequence>MEVLMRKGGLAVALMVMMVGMVTSAVGHLYKVDWSENVNYTQWTRHKRFFTGDWLEFVFDKRYYSVFEVNKNNYEQCNDRDFIKNITRGGRDVFNLTKARPYYFVGGGGYCFHGMKLAVNVREYILPPKPSPAKSGSPTTTRSQIITFSQFLDSVTNKLAGAAAAALLGVSGEDEGREVLESPLNHVPETFLLNK</sequence>
<dbReference type="Proteomes" id="UP001188597">
    <property type="component" value="Unassembled WGS sequence"/>
</dbReference>
<evidence type="ECO:0000259" key="6">
    <source>
        <dbReference type="PROSITE" id="PS51485"/>
    </source>
</evidence>
<dbReference type="PANTHER" id="PTHR33021:SF547">
    <property type="entry name" value="OS03G0758500 PROTEIN"/>
    <property type="match status" value="1"/>
</dbReference>
<evidence type="ECO:0000256" key="5">
    <source>
        <dbReference type="ARBA" id="ARBA00037626"/>
    </source>
</evidence>
<dbReference type="Pfam" id="PF02298">
    <property type="entry name" value="Cu_bind_like"/>
    <property type="match status" value="1"/>
</dbReference>
<dbReference type="FunFam" id="2.60.40.420:FF:000018">
    <property type="entry name" value="Lamin-like protein"/>
    <property type="match status" value="1"/>
</dbReference>
<dbReference type="AlphaFoldDB" id="A0AA88WFN1"/>
<dbReference type="InterPro" id="IPR008972">
    <property type="entry name" value="Cupredoxin"/>
</dbReference>
<comment type="similarity">
    <text evidence="4">Belongs to the early nodulin-like (ENODL) family.</text>
</comment>
<dbReference type="PANTHER" id="PTHR33021">
    <property type="entry name" value="BLUE COPPER PROTEIN"/>
    <property type="match status" value="1"/>
</dbReference>
<reference evidence="7" key="1">
    <citation type="submission" date="2022-12" db="EMBL/GenBank/DDBJ databases">
        <title>Draft genome assemblies for two species of Escallonia (Escalloniales).</title>
        <authorList>
            <person name="Chanderbali A."/>
            <person name="Dervinis C."/>
            <person name="Anghel I."/>
            <person name="Soltis D."/>
            <person name="Soltis P."/>
            <person name="Zapata F."/>
        </authorList>
    </citation>
    <scope>NUCLEOTIDE SEQUENCE</scope>
    <source>
        <strain evidence="7">UCBG64.0493</strain>
        <tissue evidence="7">Leaf</tissue>
    </source>
</reference>
<evidence type="ECO:0000256" key="2">
    <source>
        <dbReference type="ARBA" id="ARBA00023157"/>
    </source>
</evidence>
<gene>
    <name evidence="7" type="ORF">RJ639_040512</name>
</gene>
<keyword evidence="2" id="KW-1015">Disulfide bond</keyword>
<dbReference type="Gene3D" id="2.60.40.420">
    <property type="entry name" value="Cupredoxins - blue copper proteins"/>
    <property type="match status" value="1"/>
</dbReference>
<evidence type="ECO:0000256" key="4">
    <source>
        <dbReference type="ARBA" id="ARBA00035011"/>
    </source>
</evidence>
<dbReference type="GO" id="GO:0005886">
    <property type="term" value="C:plasma membrane"/>
    <property type="evidence" value="ECO:0007669"/>
    <property type="project" value="TreeGrafter"/>
</dbReference>
<protein>
    <recommendedName>
        <fullName evidence="6">Phytocyanin domain-containing protein</fullName>
    </recommendedName>
</protein>
<feature type="domain" description="Phytocyanin" evidence="6">
    <location>
        <begin position="28"/>
        <end position="123"/>
    </location>
</feature>
<accession>A0AA88WFN1</accession>
<dbReference type="InterPro" id="IPR039391">
    <property type="entry name" value="Phytocyanin-like"/>
</dbReference>